<dbReference type="PROSITE" id="PS50980">
    <property type="entry name" value="COA_CT_NTER"/>
    <property type="match status" value="1"/>
</dbReference>
<evidence type="ECO:0000256" key="10">
    <source>
        <dbReference type="ARBA" id="ARBA00023267"/>
    </source>
</evidence>
<dbReference type="Pfam" id="PF00364">
    <property type="entry name" value="Biotin_lipoyl"/>
    <property type="match status" value="1"/>
</dbReference>
<feature type="compositionally biased region" description="Basic residues" evidence="15">
    <location>
        <begin position="1"/>
        <end position="10"/>
    </location>
</feature>
<keyword evidence="5 14" id="KW-0547">Nucleotide-binding</keyword>
<dbReference type="InterPro" id="IPR049074">
    <property type="entry name" value="ACCA_BT"/>
</dbReference>
<dbReference type="SUPFAM" id="SSF52440">
    <property type="entry name" value="PreATP-grasp domain"/>
    <property type="match status" value="1"/>
</dbReference>
<feature type="domain" description="Biotin carboxylation" evidence="17">
    <location>
        <begin position="122"/>
        <end position="622"/>
    </location>
</feature>
<evidence type="ECO:0000256" key="15">
    <source>
        <dbReference type="SAM" id="MobiDB-lite"/>
    </source>
</evidence>
<dbReference type="InterPro" id="IPR011764">
    <property type="entry name" value="Biotin_carboxylation_dom"/>
</dbReference>
<proteinExistence type="predicted"/>
<evidence type="ECO:0000259" key="19">
    <source>
        <dbReference type="PROSITE" id="PS50989"/>
    </source>
</evidence>
<evidence type="ECO:0000256" key="6">
    <source>
        <dbReference type="ARBA" id="ARBA00022832"/>
    </source>
</evidence>
<dbReference type="PROSITE" id="PS50979">
    <property type="entry name" value="BC"/>
    <property type="match status" value="1"/>
</dbReference>
<keyword evidence="4" id="KW-0436">Ligase</keyword>
<dbReference type="InterPro" id="IPR034733">
    <property type="entry name" value="AcCoA_carboxyl_beta"/>
</dbReference>
<evidence type="ECO:0000256" key="5">
    <source>
        <dbReference type="ARBA" id="ARBA00022741"/>
    </source>
</evidence>
<protein>
    <submittedName>
        <fullName evidence="21">Acetyl-CoA carboxylase</fullName>
    </submittedName>
</protein>
<comment type="cofactor">
    <cofactor evidence="1">
        <name>biotin</name>
        <dbReference type="ChEBI" id="CHEBI:57586"/>
    </cofactor>
</comment>
<dbReference type="InterPro" id="IPR013815">
    <property type="entry name" value="ATP_grasp_subdomain_1"/>
</dbReference>
<evidence type="ECO:0000256" key="8">
    <source>
        <dbReference type="ARBA" id="ARBA00023098"/>
    </source>
</evidence>
<dbReference type="SUPFAM" id="SSF56059">
    <property type="entry name" value="Glutathione synthetase ATP-binding domain-like"/>
    <property type="match status" value="1"/>
</dbReference>
<dbReference type="Pfam" id="PF08326">
    <property type="entry name" value="ACC_central"/>
    <property type="match status" value="1"/>
</dbReference>
<evidence type="ECO:0000256" key="14">
    <source>
        <dbReference type="PROSITE-ProRule" id="PRU00409"/>
    </source>
</evidence>
<evidence type="ECO:0000256" key="7">
    <source>
        <dbReference type="ARBA" id="ARBA00022840"/>
    </source>
</evidence>
<dbReference type="PROSITE" id="PS50989">
    <property type="entry name" value="COA_CT_CTER"/>
    <property type="match status" value="1"/>
</dbReference>
<reference evidence="21" key="1">
    <citation type="submission" date="2024-02" db="UniProtKB">
        <authorList>
            <consortium name="WormBaseParasite"/>
        </authorList>
    </citation>
    <scope>IDENTIFICATION</scope>
</reference>
<dbReference type="Pfam" id="PF00289">
    <property type="entry name" value="Biotin_carb_N"/>
    <property type="match status" value="1"/>
</dbReference>
<dbReference type="SUPFAM" id="SSF51230">
    <property type="entry name" value="Single hybrid motif"/>
    <property type="match status" value="1"/>
</dbReference>
<dbReference type="SUPFAM" id="SSF51246">
    <property type="entry name" value="Rudiment single hybrid motif"/>
    <property type="match status" value="1"/>
</dbReference>
<dbReference type="Pfam" id="PF01039">
    <property type="entry name" value="Carboxyl_trans"/>
    <property type="match status" value="1"/>
</dbReference>
<dbReference type="GO" id="GO:0003989">
    <property type="term" value="F:acetyl-CoA carboxylase activity"/>
    <property type="evidence" value="ECO:0007669"/>
    <property type="project" value="UniProtKB-EC"/>
</dbReference>
<accession>A0AAF3EH87</accession>
<keyword evidence="6" id="KW-0276">Fatty acid metabolism</keyword>
<feature type="domain" description="ATP-grasp" evidence="16">
    <location>
        <begin position="278"/>
        <end position="472"/>
    </location>
</feature>
<dbReference type="PROSITE" id="PS00866">
    <property type="entry name" value="CPSASE_1"/>
    <property type="match status" value="1"/>
</dbReference>
<evidence type="ECO:0000259" key="17">
    <source>
        <dbReference type="PROSITE" id="PS50979"/>
    </source>
</evidence>
<evidence type="ECO:0000313" key="20">
    <source>
        <dbReference type="Proteomes" id="UP000887575"/>
    </source>
</evidence>
<organism evidence="20 21">
    <name type="scientific">Mesorhabditis belari</name>
    <dbReference type="NCBI Taxonomy" id="2138241"/>
    <lineage>
        <taxon>Eukaryota</taxon>
        <taxon>Metazoa</taxon>
        <taxon>Ecdysozoa</taxon>
        <taxon>Nematoda</taxon>
        <taxon>Chromadorea</taxon>
        <taxon>Rhabditida</taxon>
        <taxon>Rhabditina</taxon>
        <taxon>Rhabditomorpha</taxon>
        <taxon>Rhabditoidea</taxon>
        <taxon>Rhabditidae</taxon>
        <taxon>Mesorhabditinae</taxon>
        <taxon>Mesorhabditis</taxon>
    </lineage>
</organism>
<feature type="domain" description="CoA carboxyltransferase N-terminal" evidence="18">
    <location>
        <begin position="1531"/>
        <end position="1893"/>
    </location>
</feature>
<feature type="region of interest" description="Disordered" evidence="15">
    <location>
        <begin position="1"/>
        <end position="24"/>
    </location>
</feature>
<dbReference type="InterPro" id="IPR011761">
    <property type="entry name" value="ATP-grasp"/>
</dbReference>
<keyword evidence="9" id="KW-0275">Fatty acid biosynthesis</keyword>
<dbReference type="InterPro" id="IPR013537">
    <property type="entry name" value="AcCoA_COase_cen"/>
</dbReference>
<dbReference type="GO" id="GO:0004075">
    <property type="term" value="F:biotin carboxylase activity"/>
    <property type="evidence" value="ECO:0007669"/>
    <property type="project" value="UniProtKB-EC"/>
</dbReference>
<dbReference type="InterPro" id="IPR000089">
    <property type="entry name" value="Biotin_lipoyl"/>
</dbReference>
<dbReference type="PANTHER" id="PTHR45728:SF3">
    <property type="entry name" value="ACETYL-COA CARBOXYLASE"/>
    <property type="match status" value="1"/>
</dbReference>
<keyword evidence="3" id="KW-0444">Lipid biosynthesis</keyword>
<evidence type="ECO:0000256" key="9">
    <source>
        <dbReference type="ARBA" id="ARBA00023160"/>
    </source>
</evidence>
<dbReference type="InterPro" id="IPR016185">
    <property type="entry name" value="PreATP-grasp_dom_sf"/>
</dbReference>
<dbReference type="SUPFAM" id="SSF52096">
    <property type="entry name" value="ClpP/crotonase"/>
    <property type="match status" value="2"/>
</dbReference>
<evidence type="ECO:0000256" key="2">
    <source>
        <dbReference type="ARBA" id="ARBA00004956"/>
    </source>
</evidence>
<dbReference type="InterPro" id="IPR049076">
    <property type="entry name" value="ACCA"/>
</dbReference>
<dbReference type="FunFam" id="3.30.1490.20:FF:000003">
    <property type="entry name" value="acetyl-CoA carboxylase isoform X1"/>
    <property type="match status" value="1"/>
</dbReference>
<dbReference type="Pfam" id="PF02785">
    <property type="entry name" value="Biotin_carb_C"/>
    <property type="match status" value="1"/>
</dbReference>
<dbReference type="Pfam" id="PF21385">
    <property type="entry name" value="ACCA_BT"/>
    <property type="match status" value="1"/>
</dbReference>
<dbReference type="InterPro" id="IPR011762">
    <property type="entry name" value="COA_CT_N"/>
</dbReference>
<dbReference type="InterPro" id="IPR011054">
    <property type="entry name" value="Rudment_hybrid_motif"/>
</dbReference>
<sequence>MAGRRKRKPRQNGQNGSPSNPIPAICVEEPTPIVHKRSPGMSNSGVVTALPMPPMTSLRCRALSEGPGTFQQEARQARHEVTKLRMSSGKGMSDKLYQGDRTYANIEEFLCKMIDDKTKRRPIKKILVATNGIAAVKCMTTMRKQLQQLFNNDHIVSFICMTTEQEIRSNAEYLKLADSLVHSPGGDNKNNYANVHEIVSHAIEHKVDAVWAGWGHASENPELPKKLHENGIMFIGPPSNAMFSLGDKIASSIIAQTVNIPTINWSGSGLKLDISESRKGPIEVAQHIFDKACVKSVQEGLEAMRKCGITYPMMIKASEGGGGKGIRNCKNEADFRENFDQVRAEVPNSPIFLMKCLENARHIEVQLLADRYGTTIPVFTRDCSIQRRCQKIIEEAPACIAPERTLRKMQEDAVRIANLVGYESAGTVEYMYLPDEDKYFFLELNPRLQVEHPCTEMLANINIPAIQLQIAMGVPLHRIEEIRLFYDLDRYGDSPLPVQLVRTDAQYAVIAARITSEDPEDFFRPSTGSLEHLQFRSAQNVWGYFSVSSAGKVHEFADSQFGHLFARGRTRHEAVSSMLCALQELELRASFASQVSYLVDLLKEPDFTQNKFNTQWLDARIANKVVQKAPLPRHEMMAISSAVIGHARIAAAFNNFKNAVQRGQVLPTKDLTETFLFDLVKDMSIYKVQVTRTGPLTFRIELNGANTEVEIRLLGDGSLLITHNDRCYTCHLEETTDKFKVTIGRSLVVFEKDNDPSVLKSPYTGKLLSFKKENREWVNVGQVYAQIESMKLVFNVEVKRAPGRLEHVAKEGDLLYPGSVIARLVDQKDSEKYKPQPYTTPFEEWKEARAAQKTLTETKKFQALVDQCVNILNGTVPPGTERRMPDIVNELFECLESPKLATAMCSQALNSTRLPEEVLKKLREAEKIGGSERFERMLVVLNNYLKGLTPSEWETAKAVCNNLYTTCDILKGGSFAHTVHELNHLLNVYKSIEAYFEGRTYDDAVAMLNQEFETDKDRVVAVIYSHTQIKKKNLLMQALLNAVELRGMHLVAPLAENLREIGNMFHTEEVSEKCRNLLLQNNYVKYRKFANKVLWDAHGIPLNKRDTLEVQPVQEAIEGIRGHLREIAIENGDQDTQRVLKISPWVHKVLHEYFFDEGCGDLAVRAYINLHFTAAGVSANKLQCGATAYDFSVDASSLVHAMANFDSHQHISIIKFPSSTHQTLSALTGEKLVDELIIRYNRLRGAVNGKKSPLRVTFLVEMPEEEALTRRQISNHREALLEELPANTKKEDETLAIADRVALEVQKALATRLASFDVSAHVLVCQPNRPLVQLDMMTTERLELWRLPAEAQLVSDRFSSLRVFKYDDVDRKHARLFVREVVEVPVRDAKQFYDETQAALLSEIDSACGAINVTMRRFDKLRKSVYVSNHILLHVTFPKLPRDFTKNNEKDLDELIEEAIREQKAILLKHSVTEVEVVLPKVGSDGRPLNRRIKFHDSTGVTAEFGIFDEHQRLILSRKLSHQLYGEKLAPHSIIRKIEKKRAVTKGMGTTYVYDLPMLFGRAALERWKILEEEAGTSKGNLFNKQLQYLSDGQQDAYNNGDYRPFYSENELIVRDGQLQKIVDRDELRRRADNCNNETGVVAWELTLFTPEKPKGFTCVVISNDITFQSGSFAMPEDLVYTAASEYSRKHKLPRVNLSANSGARIGIADEVAQYFRAKFKNPEKPEEGFDYLYVNADVDERIKEQIIYEKMPNQNELRIKAVIGRNNENIGVENLQGSGLIAGETSAAYDQVPTYCLVTGRSVGIGAYTARLAHRIVQARASHLILTGAGALNTVLGKEVYTSNNQLGGIQIMHKNGVTHAVVEDDFEGVCKVLHWMSYLPDEITSFPYVRTFGLDSAPRTVTFPIESAKIYDVRRLIDSQESTSFKGICDSNSFDEIMSDWAKTIVAGRARLGGIPIGVVSSELRNVKTTIPADPACADSQSIDVHQAGQVWYPDSAFKTAEAINDFNRERLPLLFIASLRGFSGGQQDMYQMVLKFGAQIVDALRQYKQPVIIYIPSGGELRGGAWVVLDSKINPGFIQMVADEESRGGILEPPAVVGIKFKADKMRALQRRNDPILIQLQEDLEAIKKTEKDCSLASTEAIRLRRLIDERSETLLKPYRSVAVELADLHDRAERMQKKGAVQHVTPLKDSRNLFIEILRTELTKVALCDRYLEKASRSATRQEAYEWVSENLAKFKENFEDLAPAGQLPVLGEFVESGAATKGLQTVREESVEKELLALSDEELINMKRLLEKCAAARRISL</sequence>
<dbReference type="GO" id="GO:0005739">
    <property type="term" value="C:mitochondrion"/>
    <property type="evidence" value="ECO:0007669"/>
    <property type="project" value="TreeGrafter"/>
</dbReference>
<evidence type="ECO:0000256" key="4">
    <source>
        <dbReference type="ARBA" id="ARBA00022598"/>
    </source>
</evidence>
<dbReference type="SMART" id="SM00878">
    <property type="entry name" value="Biotin_carb_C"/>
    <property type="match status" value="1"/>
</dbReference>
<evidence type="ECO:0000259" key="18">
    <source>
        <dbReference type="PROSITE" id="PS50980"/>
    </source>
</evidence>
<dbReference type="PROSITE" id="PS00867">
    <property type="entry name" value="CPSASE_2"/>
    <property type="match status" value="1"/>
</dbReference>
<comment type="pathway">
    <text evidence="2">Lipid metabolism; malonyl-CoA biosynthesis; malonyl-CoA from acetyl-CoA: step 1/1.</text>
</comment>
<comment type="catalytic activity">
    <reaction evidence="13">
        <text>N(6)-biotinyl-L-lysyl-[protein] + hydrogencarbonate + ATP = N(6)-carboxybiotinyl-L-lysyl-[protein] + ADP + phosphate + H(+)</text>
        <dbReference type="Rhea" id="RHEA:13501"/>
        <dbReference type="Rhea" id="RHEA-COMP:10505"/>
        <dbReference type="Rhea" id="RHEA-COMP:10506"/>
        <dbReference type="ChEBI" id="CHEBI:15378"/>
        <dbReference type="ChEBI" id="CHEBI:17544"/>
        <dbReference type="ChEBI" id="CHEBI:30616"/>
        <dbReference type="ChEBI" id="CHEBI:43474"/>
        <dbReference type="ChEBI" id="CHEBI:83144"/>
        <dbReference type="ChEBI" id="CHEBI:83145"/>
        <dbReference type="ChEBI" id="CHEBI:456216"/>
        <dbReference type="EC" id="6.3.4.14"/>
    </reaction>
</comment>
<dbReference type="FunFam" id="2.40.50.100:FF:000005">
    <property type="entry name" value="Acetyl-CoA carboxylase 1"/>
    <property type="match status" value="1"/>
</dbReference>
<dbReference type="Gene3D" id="2.40.460.10">
    <property type="entry name" value="Biotin dependent carboxylase carboxyltransferase"/>
    <property type="match status" value="1"/>
</dbReference>
<dbReference type="Gene3D" id="3.90.1770.10">
    <property type="entry name" value="PreATP-grasp domain"/>
    <property type="match status" value="1"/>
</dbReference>
<keyword evidence="20" id="KW-1185">Reference proteome</keyword>
<dbReference type="GO" id="GO:0005524">
    <property type="term" value="F:ATP binding"/>
    <property type="evidence" value="ECO:0007669"/>
    <property type="project" value="UniProtKB-UniRule"/>
</dbReference>
<dbReference type="InterPro" id="IPR005482">
    <property type="entry name" value="Biotin_COase_C"/>
</dbReference>
<dbReference type="PANTHER" id="PTHR45728">
    <property type="entry name" value="ACETYL-COA CARBOXYLASE, ISOFORM A"/>
    <property type="match status" value="1"/>
</dbReference>
<keyword evidence="11" id="KW-0511">Multifunctional enzyme</keyword>
<name>A0AAF3EH87_9BILA</name>
<comment type="catalytic activity">
    <reaction evidence="12">
        <text>hydrogencarbonate + acetyl-CoA + ATP = malonyl-CoA + ADP + phosphate + H(+)</text>
        <dbReference type="Rhea" id="RHEA:11308"/>
        <dbReference type="ChEBI" id="CHEBI:15378"/>
        <dbReference type="ChEBI" id="CHEBI:17544"/>
        <dbReference type="ChEBI" id="CHEBI:30616"/>
        <dbReference type="ChEBI" id="CHEBI:43474"/>
        <dbReference type="ChEBI" id="CHEBI:57288"/>
        <dbReference type="ChEBI" id="CHEBI:57384"/>
        <dbReference type="ChEBI" id="CHEBI:456216"/>
        <dbReference type="EC" id="6.4.1.2"/>
    </reaction>
</comment>
<evidence type="ECO:0000256" key="1">
    <source>
        <dbReference type="ARBA" id="ARBA00001953"/>
    </source>
</evidence>
<dbReference type="PROSITE" id="PS50975">
    <property type="entry name" value="ATP_GRASP"/>
    <property type="match status" value="1"/>
</dbReference>
<dbReference type="Gene3D" id="3.30.1490.20">
    <property type="entry name" value="ATP-grasp fold, A domain"/>
    <property type="match status" value="1"/>
</dbReference>
<evidence type="ECO:0000259" key="16">
    <source>
        <dbReference type="PROSITE" id="PS50975"/>
    </source>
</evidence>
<dbReference type="InterPro" id="IPR011053">
    <property type="entry name" value="Single_hybrid_motif"/>
</dbReference>
<dbReference type="GO" id="GO:0006633">
    <property type="term" value="P:fatty acid biosynthetic process"/>
    <property type="evidence" value="ECO:0007669"/>
    <property type="project" value="UniProtKB-KW"/>
</dbReference>
<dbReference type="InterPro" id="IPR011763">
    <property type="entry name" value="COA_CT_C"/>
</dbReference>
<dbReference type="Gene3D" id="3.40.50.20">
    <property type="match status" value="1"/>
</dbReference>
<dbReference type="Gene3D" id="2.40.50.100">
    <property type="match status" value="1"/>
</dbReference>
<evidence type="ECO:0000256" key="11">
    <source>
        <dbReference type="ARBA" id="ARBA00023268"/>
    </source>
</evidence>
<dbReference type="InterPro" id="IPR005479">
    <property type="entry name" value="CPAse_ATP-bd"/>
</dbReference>
<evidence type="ECO:0000313" key="21">
    <source>
        <dbReference type="WBParaSite" id="MBELARI_LOCUS13353"/>
    </source>
</evidence>
<feature type="domain" description="CoA carboxyltransferase C-terminal" evidence="19">
    <location>
        <begin position="1902"/>
        <end position="2164"/>
    </location>
</feature>
<evidence type="ECO:0000256" key="13">
    <source>
        <dbReference type="ARBA" id="ARBA00048600"/>
    </source>
</evidence>
<dbReference type="InterPro" id="IPR029045">
    <property type="entry name" value="ClpP/crotonase-like_dom_sf"/>
</dbReference>
<dbReference type="Proteomes" id="UP000887575">
    <property type="component" value="Unassembled WGS sequence"/>
</dbReference>
<keyword evidence="8" id="KW-0443">Lipid metabolism</keyword>
<dbReference type="Gene3D" id="3.30.470.20">
    <property type="entry name" value="ATP-grasp fold, B domain"/>
    <property type="match status" value="1"/>
</dbReference>
<dbReference type="WBParaSite" id="MBELARI_LOCUS13353">
    <property type="protein sequence ID" value="MBELARI_LOCUS13353"/>
    <property type="gene ID" value="MBELARI_LOCUS13353"/>
</dbReference>
<keyword evidence="7 14" id="KW-0067">ATP-binding</keyword>
<keyword evidence="10" id="KW-0092">Biotin</keyword>
<dbReference type="InterPro" id="IPR005481">
    <property type="entry name" value="BC-like_N"/>
</dbReference>
<dbReference type="Gene3D" id="3.90.226.10">
    <property type="entry name" value="2-enoyl-CoA Hydratase, Chain A, domain 1"/>
    <property type="match status" value="2"/>
</dbReference>
<dbReference type="GO" id="GO:0046872">
    <property type="term" value="F:metal ion binding"/>
    <property type="evidence" value="ECO:0007669"/>
    <property type="project" value="InterPro"/>
</dbReference>
<dbReference type="Pfam" id="PF02786">
    <property type="entry name" value="CPSase_L_D2"/>
    <property type="match status" value="1"/>
</dbReference>
<evidence type="ECO:0000256" key="12">
    <source>
        <dbReference type="ARBA" id="ARBA00048065"/>
    </source>
</evidence>
<evidence type="ECO:0000256" key="3">
    <source>
        <dbReference type="ARBA" id="ARBA00022516"/>
    </source>
</evidence>
<dbReference type="CDD" id="cd06850">
    <property type="entry name" value="biotinyl_domain"/>
    <property type="match status" value="1"/>
</dbReference>